<dbReference type="Proteomes" id="UP000516437">
    <property type="component" value="Chromosome 5"/>
</dbReference>
<reference evidence="1 2" key="1">
    <citation type="journal article" date="2019" name="Plant Biotechnol. J.">
        <title>The red bayberry genome and genetic basis of sex determination.</title>
        <authorList>
            <person name="Jia H.M."/>
            <person name="Jia H.J."/>
            <person name="Cai Q.L."/>
            <person name="Wang Y."/>
            <person name="Zhao H.B."/>
            <person name="Yang W.F."/>
            <person name="Wang G.Y."/>
            <person name="Li Y.H."/>
            <person name="Zhan D.L."/>
            <person name="Shen Y.T."/>
            <person name="Niu Q.F."/>
            <person name="Chang L."/>
            <person name="Qiu J."/>
            <person name="Zhao L."/>
            <person name="Xie H.B."/>
            <person name="Fu W.Y."/>
            <person name="Jin J."/>
            <person name="Li X.W."/>
            <person name="Jiao Y."/>
            <person name="Zhou C.C."/>
            <person name="Tu T."/>
            <person name="Chai C.Y."/>
            <person name="Gao J.L."/>
            <person name="Fan L.J."/>
            <person name="van de Weg E."/>
            <person name="Wang J.Y."/>
            <person name="Gao Z.S."/>
        </authorList>
    </citation>
    <scope>NUCLEOTIDE SEQUENCE [LARGE SCALE GENOMIC DNA]</scope>
    <source>
        <tissue evidence="1">Leaves</tissue>
    </source>
</reference>
<protein>
    <submittedName>
        <fullName evidence="1">Uncharacterized protein</fullName>
    </submittedName>
</protein>
<gene>
    <name evidence="1" type="ORF">CJ030_MR5G012372</name>
</gene>
<dbReference type="AlphaFoldDB" id="A0A6A1VSD0"/>
<proteinExistence type="predicted"/>
<keyword evidence="2" id="KW-1185">Reference proteome</keyword>
<name>A0A6A1VSD0_9ROSI</name>
<dbReference type="EMBL" id="RXIC02000023">
    <property type="protein sequence ID" value="KAB1213590.1"/>
    <property type="molecule type" value="Genomic_DNA"/>
</dbReference>
<organism evidence="1 2">
    <name type="scientific">Morella rubra</name>
    <name type="common">Chinese bayberry</name>
    <dbReference type="NCBI Taxonomy" id="262757"/>
    <lineage>
        <taxon>Eukaryota</taxon>
        <taxon>Viridiplantae</taxon>
        <taxon>Streptophyta</taxon>
        <taxon>Embryophyta</taxon>
        <taxon>Tracheophyta</taxon>
        <taxon>Spermatophyta</taxon>
        <taxon>Magnoliopsida</taxon>
        <taxon>eudicotyledons</taxon>
        <taxon>Gunneridae</taxon>
        <taxon>Pentapetalae</taxon>
        <taxon>rosids</taxon>
        <taxon>fabids</taxon>
        <taxon>Fagales</taxon>
        <taxon>Myricaceae</taxon>
        <taxon>Morella</taxon>
    </lineage>
</organism>
<sequence>MFLTPRPVLVLKTPFSSTLISPISCRLTNLALPYFRFERCPGSTSIPSHISRYMKLKRESASLGTRAWSLFSREKFEESNSVGPDLSFESAPKIFPANEAKTSNASIMACDYGSNVALRSETVVQKNEMHSFGDYQTPKVRKPYTIVKQREKWT</sequence>
<evidence type="ECO:0000313" key="1">
    <source>
        <dbReference type="EMBL" id="KAB1213590.1"/>
    </source>
</evidence>
<comment type="caution">
    <text evidence="1">The sequence shown here is derived from an EMBL/GenBank/DDBJ whole genome shotgun (WGS) entry which is preliminary data.</text>
</comment>
<accession>A0A6A1VSD0</accession>
<evidence type="ECO:0000313" key="2">
    <source>
        <dbReference type="Proteomes" id="UP000516437"/>
    </source>
</evidence>